<protein>
    <recommendedName>
        <fullName evidence="12">Nodulin-like domain-containing protein</fullName>
    </recommendedName>
</protein>
<feature type="transmembrane region" description="Helical" evidence="9">
    <location>
        <begin position="417"/>
        <end position="438"/>
    </location>
</feature>
<evidence type="ECO:0000256" key="1">
    <source>
        <dbReference type="ARBA" id="ARBA00000215"/>
    </source>
</evidence>
<comment type="subcellular location">
    <subcellularLocation>
        <location evidence="2">Cell membrane</location>
        <topology evidence="2">Multi-pass membrane protein</topology>
    </subcellularLocation>
</comment>
<keyword evidence="4" id="KW-0813">Transport</keyword>
<comment type="similarity">
    <text evidence="3">Belongs to the riboflavin transporter family.</text>
</comment>
<name>K3WXK6_GLOUD</name>
<dbReference type="InParanoid" id="K3WXK6"/>
<dbReference type="eggNOG" id="KOG4255">
    <property type="taxonomic scope" value="Eukaryota"/>
</dbReference>
<evidence type="ECO:0000256" key="9">
    <source>
        <dbReference type="SAM" id="Phobius"/>
    </source>
</evidence>
<organism evidence="10 11">
    <name type="scientific">Globisporangium ultimum (strain ATCC 200006 / CBS 805.95 / DAOM BR144)</name>
    <name type="common">Pythium ultimum</name>
    <dbReference type="NCBI Taxonomy" id="431595"/>
    <lineage>
        <taxon>Eukaryota</taxon>
        <taxon>Sar</taxon>
        <taxon>Stramenopiles</taxon>
        <taxon>Oomycota</taxon>
        <taxon>Peronosporomycetes</taxon>
        <taxon>Pythiales</taxon>
        <taxon>Pythiaceae</taxon>
        <taxon>Globisporangium</taxon>
    </lineage>
</organism>
<dbReference type="VEuPathDB" id="FungiDB:PYU1_G009686"/>
<evidence type="ECO:0000313" key="11">
    <source>
        <dbReference type="Proteomes" id="UP000019132"/>
    </source>
</evidence>
<comment type="catalytic activity">
    <reaction evidence="1">
        <text>riboflavin(in) = riboflavin(out)</text>
        <dbReference type="Rhea" id="RHEA:35015"/>
        <dbReference type="ChEBI" id="CHEBI:57986"/>
    </reaction>
</comment>
<proteinExistence type="inferred from homology"/>
<feature type="transmembrane region" description="Helical" evidence="9">
    <location>
        <begin position="57"/>
        <end position="74"/>
    </location>
</feature>
<keyword evidence="11" id="KW-1185">Reference proteome</keyword>
<feature type="transmembrane region" description="Helical" evidence="9">
    <location>
        <begin position="310"/>
        <end position="332"/>
    </location>
</feature>
<evidence type="ECO:0000256" key="4">
    <source>
        <dbReference type="ARBA" id="ARBA00022448"/>
    </source>
</evidence>
<feature type="transmembrane region" description="Helical" evidence="9">
    <location>
        <begin position="227"/>
        <end position="245"/>
    </location>
</feature>
<evidence type="ECO:0000256" key="6">
    <source>
        <dbReference type="ARBA" id="ARBA00022692"/>
    </source>
</evidence>
<sequence length="485" mass="53489">MATTYSVLMEEPQLPAKSTTNVQEGGGGAEEDAAVGTYKQHMRRAQRTELIRKQQRAATFAAFVAFGLASWIMTNASYIELGVFLQELPEKYSIYAYSIFALQSANVYPLLYMALNDRGQLVKQSTVIWWLLATGILGAVLMSLLWRQTASVFGDQHSVAMLVLTHVGGLVSATSTVVFYPYVAMFPSIFTSGLSTGEGLSGSIAALLGVVQAPYDPSAMRFSVTVFYLLCAFIMVISLIGFAFLQCHPWATHAKHMADGDDARNLKAHMDEEAPLVHAAAPENGGRSISTSNGNDTTQPQTRRAILRSVWQLLACQLILAAFSFGVVPSIMSYVYKKFAPVDDMENATSRYQTVANIASLVLDPIARVSTSWWRFYYVRALTVVLVVIASMLLSFSLTSKPFLSGDSFPNGYLLPLLSHIGYFGLYAYTQTMVFLTLKRSSQQYDGEYARVVYQWSGFCTQIGAFAGTLVIFPLVFFNEKLFIE</sequence>
<reference evidence="11" key="1">
    <citation type="journal article" date="2010" name="Genome Biol.">
        <title>Genome sequence of the necrotrophic plant pathogen Pythium ultimum reveals original pathogenicity mechanisms and effector repertoire.</title>
        <authorList>
            <person name="Levesque C.A."/>
            <person name="Brouwer H."/>
            <person name="Cano L."/>
            <person name="Hamilton J.P."/>
            <person name="Holt C."/>
            <person name="Huitema E."/>
            <person name="Raffaele S."/>
            <person name="Robideau G.P."/>
            <person name="Thines M."/>
            <person name="Win J."/>
            <person name="Zerillo M.M."/>
            <person name="Beakes G.W."/>
            <person name="Boore J.L."/>
            <person name="Busam D."/>
            <person name="Dumas B."/>
            <person name="Ferriera S."/>
            <person name="Fuerstenberg S.I."/>
            <person name="Gachon C.M."/>
            <person name="Gaulin E."/>
            <person name="Govers F."/>
            <person name="Grenville-Briggs L."/>
            <person name="Horner N."/>
            <person name="Hostetler J."/>
            <person name="Jiang R.H."/>
            <person name="Johnson J."/>
            <person name="Krajaejun T."/>
            <person name="Lin H."/>
            <person name="Meijer H.J."/>
            <person name="Moore B."/>
            <person name="Morris P."/>
            <person name="Phuntmart V."/>
            <person name="Puiu D."/>
            <person name="Shetty J."/>
            <person name="Stajich J.E."/>
            <person name="Tripathy S."/>
            <person name="Wawra S."/>
            <person name="van West P."/>
            <person name="Whitty B.R."/>
            <person name="Coutinho P.M."/>
            <person name="Henrissat B."/>
            <person name="Martin F."/>
            <person name="Thomas P.D."/>
            <person name="Tyler B.M."/>
            <person name="De Vries R.P."/>
            <person name="Kamoun S."/>
            <person name="Yandell M."/>
            <person name="Tisserat N."/>
            <person name="Buell C.R."/>
        </authorList>
    </citation>
    <scope>NUCLEOTIDE SEQUENCE</scope>
    <source>
        <strain evidence="11">DAOM:BR144</strain>
    </source>
</reference>
<feature type="transmembrane region" description="Helical" evidence="9">
    <location>
        <begin position="377"/>
        <end position="397"/>
    </location>
</feature>
<dbReference type="InterPro" id="IPR009357">
    <property type="entry name" value="Riboflavin_transptr"/>
</dbReference>
<reference evidence="10" key="3">
    <citation type="submission" date="2015-02" db="UniProtKB">
        <authorList>
            <consortium name="EnsemblProtists"/>
        </authorList>
    </citation>
    <scope>IDENTIFICATION</scope>
    <source>
        <strain evidence="10">DAOM BR144</strain>
    </source>
</reference>
<evidence type="ECO:0008006" key="12">
    <source>
        <dbReference type="Google" id="ProtNLM"/>
    </source>
</evidence>
<feature type="transmembrane region" description="Helical" evidence="9">
    <location>
        <begin position="352"/>
        <end position="370"/>
    </location>
</feature>
<dbReference type="GO" id="GO:0032217">
    <property type="term" value="F:riboflavin transmembrane transporter activity"/>
    <property type="evidence" value="ECO:0007669"/>
    <property type="project" value="InterPro"/>
</dbReference>
<dbReference type="EMBL" id="GL376615">
    <property type="status" value="NOT_ANNOTATED_CDS"/>
    <property type="molecule type" value="Genomic_DNA"/>
</dbReference>
<dbReference type="Pfam" id="PF06237">
    <property type="entry name" value="SLC52_ribofla_tr"/>
    <property type="match status" value="1"/>
</dbReference>
<keyword evidence="5" id="KW-1003">Cell membrane</keyword>
<evidence type="ECO:0000256" key="8">
    <source>
        <dbReference type="ARBA" id="ARBA00023136"/>
    </source>
</evidence>
<evidence type="ECO:0000256" key="3">
    <source>
        <dbReference type="ARBA" id="ARBA00006366"/>
    </source>
</evidence>
<dbReference type="GO" id="GO:0005886">
    <property type="term" value="C:plasma membrane"/>
    <property type="evidence" value="ECO:0007669"/>
    <property type="project" value="UniProtKB-SubCell"/>
</dbReference>
<feature type="transmembrane region" description="Helical" evidence="9">
    <location>
        <begin position="127"/>
        <end position="146"/>
    </location>
</feature>
<reference evidence="11" key="2">
    <citation type="submission" date="2010-04" db="EMBL/GenBank/DDBJ databases">
        <authorList>
            <person name="Buell R."/>
            <person name="Hamilton J."/>
            <person name="Hostetler J."/>
        </authorList>
    </citation>
    <scope>NUCLEOTIDE SEQUENCE [LARGE SCALE GENOMIC DNA]</scope>
    <source>
        <strain evidence="11">DAOM:BR144</strain>
    </source>
</reference>
<accession>K3WXK6</accession>
<dbReference type="PANTHER" id="PTHR12929">
    <property type="entry name" value="SOLUTE CARRIER FAMILY 52"/>
    <property type="match status" value="1"/>
</dbReference>
<dbReference type="AlphaFoldDB" id="K3WXK6"/>
<feature type="transmembrane region" description="Helical" evidence="9">
    <location>
        <begin position="158"/>
        <end position="183"/>
    </location>
</feature>
<dbReference type="EnsemblProtists" id="PYU1_T009704">
    <property type="protein sequence ID" value="PYU1_T009704"/>
    <property type="gene ID" value="PYU1_G009686"/>
</dbReference>
<evidence type="ECO:0000256" key="7">
    <source>
        <dbReference type="ARBA" id="ARBA00022989"/>
    </source>
</evidence>
<dbReference type="HOGENOM" id="CLU_042362_0_0_1"/>
<evidence type="ECO:0000256" key="2">
    <source>
        <dbReference type="ARBA" id="ARBA00004651"/>
    </source>
</evidence>
<dbReference type="InterPro" id="IPR036259">
    <property type="entry name" value="MFS_trans_sf"/>
</dbReference>
<keyword evidence="6 9" id="KW-0812">Transmembrane</keyword>
<keyword evidence="7 9" id="KW-1133">Transmembrane helix</keyword>
<feature type="transmembrane region" description="Helical" evidence="9">
    <location>
        <begin position="459"/>
        <end position="478"/>
    </location>
</feature>
<evidence type="ECO:0000313" key="10">
    <source>
        <dbReference type="EnsemblProtists" id="PYU1_T009704"/>
    </source>
</evidence>
<dbReference type="OMA" id="FMAMFLH"/>
<feature type="transmembrane region" description="Helical" evidence="9">
    <location>
        <begin position="195"/>
        <end position="215"/>
    </location>
</feature>
<keyword evidence="8 9" id="KW-0472">Membrane</keyword>
<dbReference type="PANTHER" id="PTHR12929:SF21">
    <property type="match status" value="1"/>
</dbReference>
<feature type="transmembrane region" description="Helical" evidence="9">
    <location>
        <begin position="94"/>
        <end position="115"/>
    </location>
</feature>
<dbReference type="SUPFAM" id="SSF103473">
    <property type="entry name" value="MFS general substrate transporter"/>
    <property type="match status" value="2"/>
</dbReference>
<evidence type="ECO:0000256" key="5">
    <source>
        <dbReference type="ARBA" id="ARBA00022475"/>
    </source>
</evidence>
<dbReference type="Proteomes" id="UP000019132">
    <property type="component" value="Unassembled WGS sequence"/>
</dbReference>